<name>A0A8C4WV52_EPTBU</name>
<evidence type="ECO:0000313" key="2">
    <source>
        <dbReference type="Ensembl" id="ENSEBUP00000012977.1"/>
    </source>
</evidence>
<evidence type="ECO:0000313" key="3">
    <source>
        <dbReference type="Proteomes" id="UP000694388"/>
    </source>
</evidence>
<dbReference type="Gene3D" id="3.90.230.10">
    <property type="entry name" value="Creatinase/methionine aminopeptidase superfamily"/>
    <property type="match status" value="1"/>
</dbReference>
<dbReference type="InterPro" id="IPR000994">
    <property type="entry name" value="Pept_M24"/>
</dbReference>
<dbReference type="SUPFAM" id="SSF55920">
    <property type="entry name" value="Creatinase/aminopeptidase"/>
    <property type="match status" value="1"/>
</dbReference>
<dbReference type="Pfam" id="PF00557">
    <property type="entry name" value="Peptidase_M24"/>
    <property type="match status" value="1"/>
</dbReference>
<evidence type="ECO:0000259" key="1">
    <source>
        <dbReference type="Pfam" id="PF00557"/>
    </source>
</evidence>
<keyword evidence="3" id="KW-1185">Reference proteome</keyword>
<dbReference type="GeneTree" id="ENSGT00940000157735"/>
<feature type="domain" description="Peptidase M24" evidence="1">
    <location>
        <begin position="93"/>
        <end position="164"/>
    </location>
</feature>
<organism evidence="2 3">
    <name type="scientific">Eptatretus burgeri</name>
    <name type="common">Inshore hagfish</name>
    <dbReference type="NCBI Taxonomy" id="7764"/>
    <lineage>
        <taxon>Eukaryota</taxon>
        <taxon>Metazoa</taxon>
        <taxon>Chordata</taxon>
        <taxon>Craniata</taxon>
        <taxon>Vertebrata</taxon>
        <taxon>Cyclostomata</taxon>
        <taxon>Myxini</taxon>
        <taxon>Myxiniformes</taxon>
        <taxon>Myxinidae</taxon>
        <taxon>Eptatretinae</taxon>
        <taxon>Eptatretus</taxon>
    </lineage>
</organism>
<dbReference type="PANTHER" id="PTHR43330:SF8">
    <property type="entry name" value="METHIONINE AMINOPEPTIDASE 1D, MITOCHONDRIAL"/>
    <property type="match status" value="1"/>
</dbReference>
<dbReference type="InterPro" id="IPR036005">
    <property type="entry name" value="Creatinase/aminopeptidase-like"/>
</dbReference>
<dbReference type="Ensembl" id="ENSEBUT00000013554.1">
    <property type="protein sequence ID" value="ENSEBUP00000012977.1"/>
    <property type="gene ID" value="ENSEBUG00000008218.1"/>
</dbReference>
<reference evidence="2" key="1">
    <citation type="submission" date="2025-08" db="UniProtKB">
        <authorList>
            <consortium name="Ensembl"/>
        </authorList>
    </citation>
    <scope>IDENTIFICATION</scope>
</reference>
<dbReference type="Proteomes" id="UP000694388">
    <property type="component" value="Unplaced"/>
</dbReference>
<sequence length="186" mass="20555">MKHLITIKKSKRFTFTEVMALAASRCALRLVTQSLFSLGRPCQKVNFSVVWPAAVQPAGTVPNHIERPHYVRQVDTLDWGDSIQLQGHAALQGLRQAGQLARKILSLVAQTLRVGMTTEEIDDFVHRETIEHGAYPSPLGYLGFPKSVCTSVNNVACHGIPDRSSFLYDSASLHVKQPISSVIHVK</sequence>
<dbReference type="GO" id="GO:0070006">
    <property type="term" value="F:metalloaminopeptidase activity"/>
    <property type="evidence" value="ECO:0007669"/>
    <property type="project" value="TreeGrafter"/>
</dbReference>
<reference evidence="2" key="2">
    <citation type="submission" date="2025-09" db="UniProtKB">
        <authorList>
            <consortium name="Ensembl"/>
        </authorList>
    </citation>
    <scope>IDENTIFICATION</scope>
</reference>
<dbReference type="PANTHER" id="PTHR43330">
    <property type="entry name" value="METHIONINE AMINOPEPTIDASE"/>
    <property type="match status" value="1"/>
</dbReference>
<accession>A0A8C4WV52</accession>
<dbReference type="AlphaFoldDB" id="A0A8C4WV52"/>
<proteinExistence type="predicted"/>
<protein>
    <recommendedName>
        <fullName evidence="1">Peptidase M24 domain-containing protein</fullName>
    </recommendedName>
</protein>